<dbReference type="NCBIfam" id="TIGR00481">
    <property type="entry name" value="YbhB/YbcL family Raf kinase inhibitor-like protein"/>
    <property type="match status" value="1"/>
</dbReference>
<sequence>MLSDVAAAFGHMLENYPLGPKTLVYRDARTEAPELIKVESQAFENYYPIPPLFTSDGENVSPPLKWEGVPEAAQSLVLLVEDADSPTYNPVIHALNWTLPGHDGGLRPGVLQTDAATDDETLTGQFSVKASWVAPNPPIEHGPHRYLFEIYALDTRLHFAFVPSREQLLTAMRGHVLAKGQVTGICERMD</sequence>
<evidence type="ECO:0000313" key="1">
    <source>
        <dbReference type="EMBL" id="ACB94537.1"/>
    </source>
</evidence>
<dbReference type="KEGG" id="bid:Bind_0887"/>
<dbReference type="Gene3D" id="3.90.280.10">
    <property type="entry name" value="PEBP-like"/>
    <property type="match status" value="1"/>
</dbReference>
<dbReference type="InterPro" id="IPR008914">
    <property type="entry name" value="PEBP"/>
</dbReference>
<dbReference type="RefSeq" id="WP_012383894.1">
    <property type="nucleotide sequence ID" value="NC_010581.1"/>
</dbReference>
<dbReference type="SUPFAM" id="SSF49777">
    <property type="entry name" value="PEBP-like"/>
    <property type="match status" value="1"/>
</dbReference>
<dbReference type="OrthoDB" id="9797506at2"/>
<dbReference type="InterPro" id="IPR005247">
    <property type="entry name" value="YbhB_YbcL/LppC-like"/>
</dbReference>
<dbReference type="EMBL" id="CP001016">
    <property type="protein sequence ID" value="ACB94537.1"/>
    <property type="molecule type" value="Genomic_DNA"/>
</dbReference>
<dbReference type="InterPro" id="IPR036610">
    <property type="entry name" value="PEBP-like_sf"/>
</dbReference>
<dbReference type="HOGENOM" id="CLU_083918_3_2_5"/>
<dbReference type="STRING" id="395963.Bind_0887"/>
<dbReference type="AlphaFoldDB" id="B2IHL6"/>
<dbReference type="Pfam" id="PF01161">
    <property type="entry name" value="PBP"/>
    <property type="match status" value="1"/>
</dbReference>
<accession>B2IHL6</accession>
<dbReference type="PANTHER" id="PTHR30289">
    <property type="entry name" value="UNCHARACTERIZED PROTEIN YBCL-RELATED"/>
    <property type="match status" value="1"/>
</dbReference>
<reference evidence="1 2" key="2">
    <citation type="journal article" date="2010" name="J. Bacteriol.">
        <title>Complete genome sequence of Beijerinckia indica subsp. indica.</title>
        <authorList>
            <person name="Tamas I."/>
            <person name="Dedysh S.N."/>
            <person name="Liesack W."/>
            <person name="Stott M.B."/>
            <person name="Alam M."/>
            <person name="Murrell J.C."/>
            <person name="Dunfield P.F."/>
        </authorList>
    </citation>
    <scope>NUCLEOTIDE SEQUENCE [LARGE SCALE GENOMIC DNA]</scope>
    <source>
        <strain evidence="2">ATCC 9039 / DSM 1715 / NCIMB 8712</strain>
    </source>
</reference>
<evidence type="ECO:0000313" key="2">
    <source>
        <dbReference type="Proteomes" id="UP000001695"/>
    </source>
</evidence>
<gene>
    <name evidence="1" type="ordered locus">Bind_0887</name>
</gene>
<keyword evidence="2" id="KW-1185">Reference proteome</keyword>
<name>B2IHL6_BEII9</name>
<organism evidence="1 2">
    <name type="scientific">Beijerinckia indica subsp. indica (strain ATCC 9039 / DSM 1715 / NCIMB 8712)</name>
    <dbReference type="NCBI Taxonomy" id="395963"/>
    <lineage>
        <taxon>Bacteria</taxon>
        <taxon>Pseudomonadati</taxon>
        <taxon>Pseudomonadota</taxon>
        <taxon>Alphaproteobacteria</taxon>
        <taxon>Hyphomicrobiales</taxon>
        <taxon>Beijerinckiaceae</taxon>
        <taxon>Beijerinckia</taxon>
    </lineage>
</organism>
<protein>
    <submittedName>
        <fullName evidence="1">PEBP family protein</fullName>
    </submittedName>
</protein>
<proteinExistence type="predicted"/>
<reference evidence="2" key="1">
    <citation type="submission" date="2008-03" db="EMBL/GenBank/DDBJ databases">
        <title>Complete sequence of chromosome of Beijerinckia indica subsp. indica ATCC 9039.</title>
        <authorList>
            <consortium name="US DOE Joint Genome Institute"/>
            <person name="Copeland A."/>
            <person name="Lucas S."/>
            <person name="Lapidus A."/>
            <person name="Glavina del Rio T."/>
            <person name="Dalin E."/>
            <person name="Tice H."/>
            <person name="Bruce D."/>
            <person name="Goodwin L."/>
            <person name="Pitluck S."/>
            <person name="LaButti K."/>
            <person name="Schmutz J."/>
            <person name="Larimer F."/>
            <person name="Land M."/>
            <person name="Hauser L."/>
            <person name="Kyrpides N."/>
            <person name="Mikhailova N."/>
            <person name="Dunfield P.F."/>
            <person name="Dedysh S.N."/>
            <person name="Liesack W."/>
            <person name="Saw J.H."/>
            <person name="Alam M."/>
            <person name="Chen Y."/>
            <person name="Murrell J.C."/>
            <person name="Richardson P."/>
        </authorList>
    </citation>
    <scope>NUCLEOTIDE SEQUENCE [LARGE SCALE GENOMIC DNA]</scope>
    <source>
        <strain evidence="2">ATCC 9039 / DSM 1715 / NCIMB 8712</strain>
    </source>
</reference>
<dbReference type="PANTHER" id="PTHR30289:SF1">
    <property type="entry name" value="PEBP (PHOSPHATIDYLETHANOLAMINE-BINDING PROTEIN) FAMILY PROTEIN"/>
    <property type="match status" value="1"/>
</dbReference>
<dbReference type="eggNOG" id="COG1881">
    <property type="taxonomic scope" value="Bacteria"/>
</dbReference>
<dbReference type="Proteomes" id="UP000001695">
    <property type="component" value="Chromosome"/>
</dbReference>
<dbReference type="CDD" id="cd00865">
    <property type="entry name" value="PEBP_bact_arch"/>
    <property type="match status" value="1"/>
</dbReference>